<proteinExistence type="predicted"/>
<dbReference type="SMART" id="SM00028">
    <property type="entry name" value="TPR"/>
    <property type="match status" value="4"/>
</dbReference>
<dbReference type="Pfam" id="PF13191">
    <property type="entry name" value="AAA_16"/>
    <property type="match status" value="1"/>
</dbReference>
<dbReference type="SUPFAM" id="SSF48452">
    <property type="entry name" value="TPR-like"/>
    <property type="match status" value="1"/>
</dbReference>
<dbReference type="PROSITE" id="PS50043">
    <property type="entry name" value="HTH_LUXR_2"/>
    <property type="match status" value="1"/>
</dbReference>
<dbReference type="PRINTS" id="PR00038">
    <property type="entry name" value="HTHLUXR"/>
</dbReference>
<feature type="domain" description="HTH luxR-type" evidence="3">
    <location>
        <begin position="900"/>
        <end position="965"/>
    </location>
</feature>
<keyword evidence="5" id="KW-1185">Reference proteome</keyword>
<evidence type="ECO:0000256" key="1">
    <source>
        <dbReference type="ARBA" id="ARBA00022741"/>
    </source>
</evidence>
<keyword evidence="2" id="KW-0067">ATP-binding</keyword>
<dbReference type="PROSITE" id="PS00622">
    <property type="entry name" value="HTH_LUXR_1"/>
    <property type="match status" value="1"/>
</dbReference>
<protein>
    <submittedName>
        <fullName evidence="4">Regulatory protein, luxR family</fullName>
    </submittedName>
</protein>
<evidence type="ECO:0000313" key="5">
    <source>
        <dbReference type="Proteomes" id="UP000198923"/>
    </source>
</evidence>
<dbReference type="InterPro" id="IPR041664">
    <property type="entry name" value="AAA_16"/>
</dbReference>
<organism evidence="4 5">
    <name type="scientific">Sinosporangium album</name>
    <dbReference type="NCBI Taxonomy" id="504805"/>
    <lineage>
        <taxon>Bacteria</taxon>
        <taxon>Bacillati</taxon>
        <taxon>Actinomycetota</taxon>
        <taxon>Actinomycetes</taxon>
        <taxon>Streptosporangiales</taxon>
        <taxon>Streptosporangiaceae</taxon>
        <taxon>Sinosporangium</taxon>
    </lineage>
</organism>
<dbReference type="InterPro" id="IPR000792">
    <property type="entry name" value="Tscrpt_reg_LuxR_C"/>
</dbReference>
<gene>
    <name evidence="4" type="ORF">SAMN05421505_109227</name>
</gene>
<evidence type="ECO:0000259" key="3">
    <source>
        <dbReference type="PROSITE" id="PS50043"/>
    </source>
</evidence>
<dbReference type="STRING" id="504805.SAMN05421505_109227"/>
<dbReference type="InterPro" id="IPR027417">
    <property type="entry name" value="P-loop_NTPase"/>
</dbReference>
<dbReference type="EMBL" id="FNCN01000009">
    <property type="protein sequence ID" value="SDG95131.1"/>
    <property type="molecule type" value="Genomic_DNA"/>
</dbReference>
<dbReference type="CDD" id="cd06170">
    <property type="entry name" value="LuxR_C_like"/>
    <property type="match status" value="1"/>
</dbReference>
<keyword evidence="1" id="KW-0547">Nucleotide-binding</keyword>
<dbReference type="PANTHER" id="PTHR16305">
    <property type="entry name" value="TESTICULAR SOLUBLE ADENYLYL CYCLASE"/>
    <property type="match status" value="1"/>
</dbReference>
<dbReference type="AlphaFoldDB" id="A0A1G7YF19"/>
<dbReference type="SUPFAM" id="SSF46894">
    <property type="entry name" value="C-terminal effector domain of the bipartite response regulators"/>
    <property type="match status" value="1"/>
</dbReference>
<dbReference type="PANTHER" id="PTHR16305:SF35">
    <property type="entry name" value="TRANSCRIPTIONAL ACTIVATOR DOMAIN"/>
    <property type="match status" value="1"/>
</dbReference>
<dbReference type="Gene3D" id="3.40.50.300">
    <property type="entry name" value="P-loop containing nucleotide triphosphate hydrolases"/>
    <property type="match status" value="1"/>
</dbReference>
<dbReference type="SMART" id="SM00421">
    <property type="entry name" value="HTH_LUXR"/>
    <property type="match status" value="1"/>
</dbReference>
<dbReference type="InterPro" id="IPR019734">
    <property type="entry name" value="TPR_rpt"/>
</dbReference>
<dbReference type="GO" id="GO:0006355">
    <property type="term" value="P:regulation of DNA-templated transcription"/>
    <property type="evidence" value="ECO:0007669"/>
    <property type="project" value="InterPro"/>
</dbReference>
<name>A0A1G7YF19_9ACTN</name>
<dbReference type="Pfam" id="PF00196">
    <property type="entry name" value="GerE"/>
    <property type="match status" value="1"/>
</dbReference>
<reference evidence="4 5" key="1">
    <citation type="submission" date="2016-10" db="EMBL/GenBank/DDBJ databases">
        <authorList>
            <person name="de Groot N.N."/>
        </authorList>
    </citation>
    <scope>NUCLEOTIDE SEQUENCE [LARGE SCALE GENOMIC DNA]</scope>
    <source>
        <strain evidence="4 5">CPCC 201354</strain>
    </source>
</reference>
<dbReference type="SUPFAM" id="SSF52540">
    <property type="entry name" value="P-loop containing nucleoside triphosphate hydrolases"/>
    <property type="match status" value="1"/>
</dbReference>
<dbReference type="Proteomes" id="UP000198923">
    <property type="component" value="Unassembled WGS sequence"/>
</dbReference>
<dbReference type="GO" id="GO:0003677">
    <property type="term" value="F:DNA binding"/>
    <property type="evidence" value="ECO:0007669"/>
    <property type="project" value="InterPro"/>
</dbReference>
<dbReference type="Gene3D" id="1.10.10.10">
    <property type="entry name" value="Winged helix-like DNA-binding domain superfamily/Winged helix DNA-binding domain"/>
    <property type="match status" value="1"/>
</dbReference>
<dbReference type="GO" id="GO:0005737">
    <property type="term" value="C:cytoplasm"/>
    <property type="evidence" value="ECO:0007669"/>
    <property type="project" value="TreeGrafter"/>
</dbReference>
<dbReference type="InterPro" id="IPR011990">
    <property type="entry name" value="TPR-like_helical_dom_sf"/>
</dbReference>
<dbReference type="GO" id="GO:0005524">
    <property type="term" value="F:ATP binding"/>
    <property type="evidence" value="ECO:0007669"/>
    <property type="project" value="UniProtKB-KW"/>
</dbReference>
<accession>A0A1G7YF19</accession>
<evidence type="ECO:0000313" key="4">
    <source>
        <dbReference type="EMBL" id="SDG95131.1"/>
    </source>
</evidence>
<dbReference type="GO" id="GO:0004016">
    <property type="term" value="F:adenylate cyclase activity"/>
    <property type="evidence" value="ECO:0007669"/>
    <property type="project" value="TreeGrafter"/>
</dbReference>
<dbReference type="InterPro" id="IPR036388">
    <property type="entry name" value="WH-like_DNA-bd_sf"/>
</dbReference>
<dbReference type="InterPro" id="IPR016032">
    <property type="entry name" value="Sig_transdc_resp-reg_C-effctor"/>
</dbReference>
<evidence type="ECO:0000256" key="2">
    <source>
        <dbReference type="ARBA" id="ARBA00022840"/>
    </source>
</evidence>
<sequence>MECIERNSPAIGRVESVIAFPARTVRHRERRLLREAVDSLELGRGQVVELTGDPGTGKTRLVAELLGYAQRRGVQVAHVRSTEYERQVPYRSLALLLEEQPLSGWRSHLSAEEHELIGKAVGARSGQAMSGTRSRCGQRVAGAMRTLLEQRIRHRTIIVLEDFHWADSESADLVDFLVRHPLAAPLLLIVVQRPRQTSPRFRGTLAHGLEMGTVTRIELAPLSLEQSAHFLGTTLQDPQLPDLHTASRGIPLYLAALADGTGEGGDATPCDHVPTQIADLLLGEIAALDPRDSLVAAAAAVLGDRCEAALLASVTELGEEDVDASIGSLLERDILRTGVNNSGLTVRHPILRKVIYNNALSSWRWTAHRNAIAALSGRGAPAGVLAEHVECAVSGADLGDLHILRQAAEDALLTDPERAAHWLEVAYRDFPEEALEPRIRAELLLLGSRVLAMSGRLPESRDLFHRTIAASAPEDGDVRASAVASCAVVECLLGHFAEARALLAEEIERATASPDPPRQTPILLIEHGLIGSFDGQMPTCDQVERAVRLARQHGDRLAESGAYVLKALCDAFNNLPRARTSLAVGAEAVDRLPDAEFAAHPEFLGMLGWAETLAGLYQDAERHFTRGVEIARKSGHSHMLPALMIGLGNIHRHIGHLEEARRTAVEARELADRINAEHVSGLALALEALATTWSSGEETKRAVELAERALHALRSRDFYWSVAGAVALATTACLDGDHNRCVTILIDAGRGPELSRLPPFIRAQCFAMVLAATLETGEPADDWAERAEEAAEGLELRTPCAYAFLARGVALRSRGDLLAAADRIQQAADLFAESGMSHAKAQMLLLAARCLIDYHCPRQATRLLVLAKELARRCGGGRVYEEAVRQEHIVAALPATPDAVGCNLSALTRREREIAGLAGDGLKTREIAARLSLSPRTVDVHLTRVYRKLNISSRAMLARVLVGSRPPGDR</sequence>
<dbReference type="Gene3D" id="1.25.40.10">
    <property type="entry name" value="Tetratricopeptide repeat domain"/>
    <property type="match status" value="1"/>
</dbReference>